<evidence type="ECO:0000256" key="1">
    <source>
        <dbReference type="SAM" id="MobiDB-lite"/>
    </source>
</evidence>
<organism evidence="2 3">
    <name type="scientific">Flexivirga aerilata</name>
    <dbReference type="NCBI Taxonomy" id="1656889"/>
    <lineage>
        <taxon>Bacteria</taxon>
        <taxon>Bacillati</taxon>
        <taxon>Actinomycetota</taxon>
        <taxon>Actinomycetes</taxon>
        <taxon>Micrococcales</taxon>
        <taxon>Dermacoccaceae</taxon>
        <taxon>Flexivirga</taxon>
    </lineage>
</organism>
<gene>
    <name evidence="2" type="ORF">HJ588_02535</name>
</gene>
<evidence type="ECO:0000313" key="2">
    <source>
        <dbReference type="EMBL" id="NNG38150.1"/>
    </source>
</evidence>
<name>A0A849AIA0_9MICO</name>
<proteinExistence type="predicted"/>
<reference evidence="2 3" key="1">
    <citation type="submission" date="2020-05" db="EMBL/GenBank/DDBJ databases">
        <title>Flexivirga sp. ID2601S isolated from air conditioner.</title>
        <authorList>
            <person name="Kim D.H."/>
        </authorList>
    </citation>
    <scope>NUCLEOTIDE SEQUENCE [LARGE SCALE GENOMIC DNA]</scope>
    <source>
        <strain evidence="2 3">ID2601S</strain>
    </source>
</reference>
<keyword evidence="3" id="KW-1185">Reference proteome</keyword>
<feature type="compositionally biased region" description="Acidic residues" evidence="1">
    <location>
        <begin position="181"/>
        <end position="202"/>
    </location>
</feature>
<dbReference type="AlphaFoldDB" id="A0A849AIA0"/>
<dbReference type="RefSeq" id="WP_171151643.1">
    <property type="nucleotide sequence ID" value="NZ_JABENB010000001.1"/>
</dbReference>
<feature type="region of interest" description="Disordered" evidence="1">
    <location>
        <begin position="167"/>
        <end position="221"/>
    </location>
</feature>
<protein>
    <submittedName>
        <fullName evidence="2">Uncharacterized protein</fullName>
    </submittedName>
</protein>
<accession>A0A849AIA0</accession>
<dbReference type="EMBL" id="JABENB010000001">
    <property type="protein sequence ID" value="NNG38150.1"/>
    <property type="molecule type" value="Genomic_DNA"/>
</dbReference>
<comment type="caution">
    <text evidence="2">The sequence shown here is derived from an EMBL/GenBank/DDBJ whole genome shotgun (WGS) entry which is preliminary data.</text>
</comment>
<feature type="compositionally biased region" description="Basic and acidic residues" evidence="1">
    <location>
        <begin position="203"/>
        <end position="218"/>
    </location>
</feature>
<dbReference type="Proteomes" id="UP000557772">
    <property type="component" value="Unassembled WGS sequence"/>
</dbReference>
<sequence length="292" mass="30371">MATERFDQIVDRLYGEPPANFVAERDAAAKQAREAGDKELATRLKALRRPAASAALVNRLVRSAAEPGIPQLLDLGARLREAQSNLNGAAMKTLGAERNRLVAGLLESVAGLTDEPLTASAKDQLAATFTAAIADPAAESAVSSGRLVNPISYSGFGEVDVSDAVATPLPATRATPKYDDSSDDTDDTAAESTDDTDTETDTDDKAANATREAEERAAAAKRMLQCAQQSLQDAQAAEASAQAALELAERTLASARHTHDNAAERARKATAARELAEQAVADAAAVADGATS</sequence>
<evidence type="ECO:0000313" key="3">
    <source>
        <dbReference type="Proteomes" id="UP000557772"/>
    </source>
</evidence>